<evidence type="ECO:0000313" key="4">
    <source>
        <dbReference type="Proteomes" id="UP000271374"/>
    </source>
</evidence>
<feature type="coiled-coil region" evidence="2">
    <location>
        <begin position="6"/>
        <end position="54"/>
    </location>
</feature>
<dbReference type="RefSeq" id="WP_126405812.1">
    <property type="nucleotide sequence ID" value="NZ_RXNT01000002.1"/>
</dbReference>
<protein>
    <submittedName>
        <fullName evidence="3">Uncharacterized protein</fullName>
    </submittedName>
</protein>
<reference evidence="3 4" key="1">
    <citation type="submission" date="2018-12" db="EMBL/GenBank/DDBJ databases">
        <title>Bacillus yapensis draft genome sequence.</title>
        <authorList>
            <person name="Yu L."/>
            <person name="Xu X."/>
            <person name="Tang X."/>
        </authorList>
    </citation>
    <scope>NUCLEOTIDE SEQUENCE [LARGE SCALE GENOMIC DNA]</scope>
    <source>
        <strain evidence="3 4">XXST-01</strain>
    </source>
</reference>
<dbReference type="OrthoDB" id="2875147at2"/>
<comment type="caution">
    <text evidence="3">The sequence shown here is derived from an EMBL/GenBank/DDBJ whole genome shotgun (WGS) entry which is preliminary data.</text>
</comment>
<organism evidence="3 4">
    <name type="scientific">Bacillus yapensis</name>
    <dbReference type="NCBI Taxonomy" id="2492960"/>
    <lineage>
        <taxon>Bacteria</taxon>
        <taxon>Bacillati</taxon>
        <taxon>Bacillota</taxon>
        <taxon>Bacilli</taxon>
        <taxon>Bacillales</taxon>
        <taxon>Bacillaceae</taxon>
        <taxon>Bacillus</taxon>
    </lineage>
</organism>
<dbReference type="Proteomes" id="UP000271374">
    <property type="component" value="Unassembled WGS sequence"/>
</dbReference>
<evidence type="ECO:0000256" key="1">
    <source>
        <dbReference type="PROSITE-ProRule" id="PRU00510"/>
    </source>
</evidence>
<proteinExistence type="predicted"/>
<keyword evidence="4" id="KW-1185">Reference proteome</keyword>
<keyword evidence="2" id="KW-0175">Coiled coil</keyword>
<name>A0A431WIW6_9BACI</name>
<evidence type="ECO:0000256" key="2">
    <source>
        <dbReference type="SAM" id="Coils"/>
    </source>
</evidence>
<dbReference type="EMBL" id="RXNT01000002">
    <property type="protein sequence ID" value="RTR35511.1"/>
    <property type="molecule type" value="Genomic_DNA"/>
</dbReference>
<sequence length="96" mass="11057">MEAFTKKKLYSELRTMKKELQDSLENNNCSPLVKPLIEEELKDVEKSMEKLENGSFGLCEISGELIPTDYLAIVPTIQSMEDVDEITKYYCKPIFT</sequence>
<dbReference type="Gene3D" id="1.20.120.910">
    <property type="entry name" value="DksA, coiled-coil domain"/>
    <property type="match status" value="1"/>
</dbReference>
<gene>
    <name evidence="3" type="ORF">EKG37_02460</name>
</gene>
<evidence type="ECO:0000313" key="3">
    <source>
        <dbReference type="EMBL" id="RTR35511.1"/>
    </source>
</evidence>
<dbReference type="AlphaFoldDB" id="A0A431WIW6"/>
<dbReference type="PROSITE" id="PS51128">
    <property type="entry name" value="ZF_DKSA_2"/>
    <property type="match status" value="1"/>
</dbReference>
<comment type="caution">
    <text evidence="1">Lacks conserved residue(s) required for the propagation of feature annotation.</text>
</comment>
<accession>A0A431WIW6</accession>